<dbReference type="InterPro" id="IPR036291">
    <property type="entry name" value="NAD(P)-bd_dom_sf"/>
</dbReference>
<keyword evidence="2" id="KW-0520">NAD</keyword>
<comment type="caution">
    <text evidence="5">The sequence shown here is derived from an EMBL/GenBank/DDBJ whole genome shotgun (WGS) entry which is preliminary data.</text>
</comment>
<dbReference type="EMBL" id="JADQDN010000003">
    <property type="protein sequence ID" value="MBF9195810.1"/>
    <property type="molecule type" value="Genomic_DNA"/>
</dbReference>
<evidence type="ECO:0000256" key="1">
    <source>
        <dbReference type="ARBA" id="ARBA00023002"/>
    </source>
</evidence>
<dbReference type="InterPro" id="IPR000669">
    <property type="entry name" value="Mannitol_DH"/>
</dbReference>
<evidence type="ECO:0000313" key="6">
    <source>
        <dbReference type="Proteomes" id="UP000611708"/>
    </source>
</evidence>
<reference evidence="5 6" key="1">
    <citation type="submission" date="2020-11" db="EMBL/GenBank/DDBJ databases">
        <authorList>
            <person name="Kim M.K."/>
        </authorList>
    </citation>
    <scope>NUCLEOTIDE SEQUENCE [LARGE SCALE GENOMIC DNA]</scope>
    <source>
        <strain evidence="5 6">BT290</strain>
    </source>
</reference>
<dbReference type="Proteomes" id="UP000611708">
    <property type="component" value="Unassembled WGS sequence"/>
</dbReference>
<dbReference type="PROSITE" id="PS00974">
    <property type="entry name" value="MANNITOL_DHGENASE"/>
    <property type="match status" value="1"/>
</dbReference>
<dbReference type="SUPFAM" id="SSF51735">
    <property type="entry name" value="NAD(P)-binding Rossmann-fold domains"/>
    <property type="match status" value="1"/>
</dbReference>
<organism evidence="5 6">
    <name type="scientific">Microvirga terrestris</name>
    <dbReference type="NCBI Taxonomy" id="2791024"/>
    <lineage>
        <taxon>Bacteria</taxon>
        <taxon>Pseudomonadati</taxon>
        <taxon>Pseudomonadota</taxon>
        <taxon>Alphaproteobacteria</taxon>
        <taxon>Hyphomicrobiales</taxon>
        <taxon>Methylobacteriaceae</taxon>
        <taxon>Microvirga</taxon>
    </lineage>
</organism>
<dbReference type="Gene3D" id="1.10.1040.10">
    <property type="entry name" value="N-(1-d-carboxylethyl)-l-norvaline Dehydrogenase, domain 2"/>
    <property type="match status" value="1"/>
</dbReference>
<feature type="domain" description="Mannitol dehydrogenase C-terminal" evidence="4">
    <location>
        <begin position="288"/>
        <end position="477"/>
    </location>
</feature>
<evidence type="ECO:0000259" key="4">
    <source>
        <dbReference type="Pfam" id="PF08125"/>
    </source>
</evidence>
<dbReference type="RefSeq" id="WP_196263211.1">
    <property type="nucleotide sequence ID" value="NZ_JADQDN010000003.1"/>
</dbReference>
<dbReference type="InterPro" id="IPR008927">
    <property type="entry name" value="6-PGluconate_DH-like_C_sf"/>
</dbReference>
<accession>A0ABS0HQQ7</accession>
<sequence length="493" mass="54327">MSQILSLQNLANLQPAIAKPGYRRAELRAGILHIGVGNFHRAHQAVYLDDLFNAGRDRDWALIGAGIRSGDRAMRQALEPQDWLSTVVELEPGANHARVTGAMVDFVPIGEDGRAIVQALDDPALRIVSLTITEGGYCIDPGTGVFNPEHPDIVHDAAHLKTPRSAFGVILVAIKRRRDEGLAPFTIMSCDNIPHNGHVAKEAVAGLADLIDPSLAAYVREQVAFPNSMVDRITPATTYRERAALVERFGVQDNWPVFCEPFRQWVLEDHFPSGRPSLEEVGVTFTPHVAAFELMKLRILNGGHAAIAYPAGLLGIHFVHEAMKDRLVRCFLDKLEMEEIIPCVPPVPGVDLQDYYRLIARRFSNPDVGDTIPRLAQDGSNRQPKFILPSTRDRLRDGADVTGLALVSALWCRYCAGLTDQGRPFALDDPNASRLTPAALAAREDASAFLSLTDIFGDLSKNPVFRSRFEAALSRLWREGTRATLEAYLGERL</sequence>
<dbReference type="Gene3D" id="3.40.50.720">
    <property type="entry name" value="NAD(P)-binding Rossmann-like Domain"/>
    <property type="match status" value="1"/>
</dbReference>
<keyword evidence="1" id="KW-0560">Oxidoreductase</keyword>
<dbReference type="SUPFAM" id="SSF48179">
    <property type="entry name" value="6-phosphogluconate dehydrogenase C-terminal domain-like"/>
    <property type="match status" value="1"/>
</dbReference>
<dbReference type="PANTHER" id="PTHR43362:SF1">
    <property type="entry name" value="MANNITOL DEHYDROGENASE 2-RELATED"/>
    <property type="match status" value="1"/>
</dbReference>
<dbReference type="InterPro" id="IPR050988">
    <property type="entry name" value="Mannitol_DH/Oxidoreductase"/>
</dbReference>
<evidence type="ECO:0000259" key="3">
    <source>
        <dbReference type="Pfam" id="PF01232"/>
    </source>
</evidence>
<dbReference type="InterPro" id="IPR023027">
    <property type="entry name" value="Mannitol_DH_CS"/>
</dbReference>
<dbReference type="InterPro" id="IPR013131">
    <property type="entry name" value="Mannitol_DH_N"/>
</dbReference>
<dbReference type="InterPro" id="IPR013118">
    <property type="entry name" value="Mannitol_DH_C"/>
</dbReference>
<dbReference type="PRINTS" id="PR00084">
    <property type="entry name" value="MTLDHDRGNASE"/>
</dbReference>
<protein>
    <submittedName>
        <fullName evidence="5">Mannitol dehydrogenase family protein</fullName>
    </submittedName>
</protein>
<keyword evidence="6" id="KW-1185">Reference proteome</keyword>
<gene>
    <name evidence="5" type="ORF">I2H36_07160</name>
</gene>
<proteinExistence type="predicted"/>
<evidence type="ECO:0000256" key="2">
    <source>
        <dbReference type="ARBA" id="ARBA00023027"/>
    </source>
</evidence>
<evidence type="ECO:0000313" key="5">
    <source>
        <dbReference type="EMBL" id="MBF9195810.1"/>
    </source>
</evidence>
<name>A0ABS0HQQ7_9HYPH</name>
<dbReference type="PANTHER" id="PTHR43362">
    <property type="entry name" value="MANNITOL DEHYDROGENASE DSF1-RELATED"/>
    <property type="match status" value="1"/>
</dbReference>
<feature type="domain" description="Mannitol dehydrogenase N-terminal" evidence="3">
    <location>
        <begin position="30"/>
        <end position="279"/>
    </location>
</feature>
<dbReference type="Pfam" id="PF01232">
    <property type="entry name" value="Mannitol_dh"/>
    <property type="match status" value="1"/>
</dbReference>
<dbReference type="InterPro" id="IPR013328">
    <property type="entry name" value="6PGD_dom2"/>
</dbReference>
<dbReference type="Pfam" id="PF08125">
    <property type="entry name" value="Mannitol_dh_C"/>
    <property type="match status" value="1"/>
</dbReference>